<dbReference type="PROSITE" id="PS00518">
    <property type="entry name" value="ZF_RING_1"/>
    <property type="match status" value="1"/>
</dbReference>
<feature type="domain" description="RING-type" evidence="17">
    <location>
        <begin position="563"/>
        <end position="601"/>
    </location>
</feature>
<gene>
    <name evidence="18" type="ORF">CYME_CMT222C</name>
</gene>
<dbReference type="Pfam" id="PF13920">
    <property type="entry name" value="zf-C3HC4_3"/>
    <property type="match status" value="1"/>
</dbReference>
<evidence type="ECO:0000256" key="15">
    <source>
        <dbReference type="SAM" id="Coils"/>
    </source>
</evidence>
<evidence type="ECO:0000256" key="1">
    <source>
        <dbReference type="ARBA" id="ARBA00000900"/>
    </source>
</evidence>
<dbReference type="GO" id="GO:0033503">
    <property type="term" value="C:HULC complex"/>
    <property type="evidence" value="ECO:0007669"/>
    <property type="project" value="TreeGrafter"/>
</dbReference>
<evidence type="ECO:0000256" key="9">
    <source>
        <dbReference type="ARBA" id="ARBA00022833"/>
    </source>
</evidence>
<dbReference type="OrthoDB" id="4006at2759"/>
<evidence type="ECO:0000256" key="10">
    <source>
        <dbReference type="ARBA" id="ARBA00022853"/>
    </source>
</evidence>
<dbReference type="RefSeq" id="XP_005539245.1">
    <property type="nucleotide sequence ID" value="XM_005539188.1"/>
</dbReference>
<keyword evidence="6 14" id="KW-0479">Metal-binding</keyword>
<dbReference type="SUPFAM" id="SSF57850">
    <property type="entry name" value="RING/U-box"/>
    <property type="match status" value="1"/>
</dbReference>
<dbReference type="CDD" id="cd16499">
    <property type="entry name" value="RING-HC_Bre1-like"/>
    <property type="match status" value="1"/>
</dbReference>
<dbReference type="GO" id="GO:0005634">
    <property type="term" value="C:nucleus"/>
    <property type="evidence" value="ECO:0007669"/>
    <property type="project" value="UniProtKB-SubCell"/>
</dbReference>
<evidence type="ECO:0000256" key="5">
    <source>
        <dbReference type="ARBA" id="ARBA00022679"/>
    </source>
</evidence>
<accession>M1VCH3</accession>
<keyword evidence="19" id="KW-1185">Reference proteome</keyword>
<keyword evidence="7 13" id="KW-0863">Zinc-finger</keyword>
<keyword evidence="12 14" id="KW-0539">Nucleus</keyword>
<dbReference type="InterPro" id="IPR013083">
    <property type="entry name" value="Znf_RING/FYVE/PHD"/>
</dbReference>
<dbReference type="PROSITE" id="PS50089">
    <property type="entry name" value="ZF_RING_2"/>
    <property type="match status" value="1"/>
</dbReference>
<dbReference type="OMA" id="HEDQFHA"/>
<proteinExistence type="inferred from homology"/>
<dbReference type="Gene3D" id="3.30.40.10">
    <property type="entry name" value="Zinc/RING finger domain, C3HC4 (zinc finger)"/>
    <property type="match status" value="1"/>
</dbReference>
<comment type="pathway">
    <text evidence="3 14">Protein modification; protein ubiquitination.</text>
</comment>
<keyword evidence="11 14" id="KW-0175">Coiled coil</keyword>
<dbReference type="GO" id="GO:0016567">
    <property type="term" value="P:protein ubiquitination"/>
    <property type="evidence" value="ECO:0007669"/>
    <property type="project" value="UniProtKB-UniRule"/>
</dbReference>
<evidence type="ECO:0000313" key="19">
    <source>
        <dbReference type="Proteomes" id="UP000007014"/>
    </source>
</evidence>
<dbReference type="GeneID" id="16997738"/>
<evidence type="ECO:0000256" key="6">
    <source>
        <dbReference type="ARBA" id="ARBA00022723"/>
    </source>
</evidence>
<evidence type="ECO:0000259" key="17">
    <source>
        <dbReference type="PROSITE" id="PS50089"/>
    </source>
</evidence>
<dbReference type="eggNOG" id="KOG0978">
    <property type="taxonomic scope" value="Eukaryota"/>
</dbReference>
<keyword evidence="9 14" id="KW-0862">Zinc</keyword>
<dbReference type="InterPro" id="IPR001841">
    <property type="entry name" value="Znf_RING"/>
</dbReference>
<reference evidence="18 19" key="1">
    <citation type="journal article" date="2004" name="Nature">
        <title>Genome sequence of the ultrasmall unicellular red alga Cyanidioschyzon merolae 10D.</title>
        <authorList>
            <person name="Matsuzaki M."/>
            <person name="Misumi O."/>
            <person name="Shin-i T."/>
            <person name="Maruyama S."/>
            <person name="Takahara M."/>
            <person name="Miyagishima S."/>
            <person name="Mori T."/>
            <person name="Nishida K."/>
            <person name="Yagisawa F."/>
            <person name="Nishida K."/>
            <person name="Yoshida Y."/>
            <person name="Nishimura Y."/>
            <person name="Nakao S."/>
            <person name="Kobayashi T."/>
            <person name="Momoyama Y."/>
            <person name="Higashiyama T."/>
            <person name="Minoda A."/>
            <person name="Sano M."/>
            <person name="Nomoto H."/>
            <person name="Oishi K."/>
            <person name="Hayashi H."/>
            <person name="Ohta F."/>
            <person name="Nishizaka S."/>
            <person name="Haga S."/>
            <person name="Miura S."/>
            <person name="Morishita T."/>
            <person name="Kabeya Y."/>
            <person name="Terasawa K."/>
            <person name="Suzuki Y."/>
            <person name="Ishii Y."/>
            <person name="Asakawa S."/>
            <person name="Takano H."/>
            <person name="Ohta N."/>
            <person name="Kuroiwa H."/>
            <person name="Tanaka K."/>
            <person name="Shimizu N."/>
            <person name="Sugano S."/>
            <person name="Sato N."/>
            <person name="Nozaki H."/>
            <person name="Ogasawara N."/>
            <person name="Kohara Y."/>
            <person name="Kuroiwa T."/>
        </authorList>
    </citation>
    <scope>NUCLEOTIDE SEQUENCE [LARGE SCALE GENOMIC DNA]</scope>
    <source>
        <strain evidence="18 19">10D</strain>
    </source>
</reference>
<reference evidence="18 19" key="2">
    <citation type="journal article" date="2007" name="BMC Biol.">
        <title>A 100%-complete sequence reveals unusually simple genomic features in the hot-spring red alga Cyanidioschyzon merolae.</title>
        <authorList>
            <person name="Nozaki H."/>
            <person name="Takano H."/>
            <person name="Misumi O."/>
            <person name="Terasawa K."/>
            <person name="Matsuzaki M."/>
            <person name="Maruyama S."/>
            <person name="Nishida K."/>
            <person name="Yagisawa F."/>
            <person name="Yoshida Y."/>
            <person name="Fujiwara T."/>
            <person name="Takio S."/>
            <person name="Tamura K."/>
            <person name="Chung S.J."/>
            <person name="Nakamura S."/>
            <person name="Kuroiwa H."/>
            <person name="Tanaka K."/>
            <person name="Sato N."/>
            <person name="Kuroiwa T."/>
        </authorList>
    </citation>
    <scope>NUCLEOTIDE SEQUENCE [LARGE SCALE GENOMIC DNA]</scope>
    <source>
        <strain evidence="18 19">10D</strain>
    </source>
</reference>
<keyword evidence="10 14" id="KW-0156">Chromatin regulator</keyword>
<evidence type="ECO:0000256" key="14">
    <source>
        <dbReference type="RuleBase" id="RU365038"/>
    </source>
</evidence>
<name>M1VCH3_CYAM1</name>
<protein>
    <recommendedName>
        <fullName evidence="14">E3 ubiquitin protein ligase</fullName>
        <ecNumber evidence="14">2.3.2.27</ecNumber>
    </recommendedName>
</protein>
<dbReference type="STRING" id="280699.M1VCH3"/>
<dbReference type="PANTHER" id="PTHR23163:SF0">
    <property type="entry name" value="E3 UBIQUITIN-PROTEIN LIGASE BRE1"/>
    <property type="match status" value="1"/>
</dbReference>
<dbReference type="InterPro" id="IPR017907">
    <property type="entry name" value="Znf_RING_CS"/>
</dbReference>
<dbReference type="KEGG" id="cme:CYME_CMT222C"/>
<feature type="coiled-coil region" evidence="15">
    <location>
        <begin position="173"/>
        <end position="228"/>
    </location>
</feature>
<evidence type="ECO:0000256" key="12">
    <source>
        <dbReference type="ARBA" id="ARBA00023242"/>
    </source>
</evidence>
<dbReference type="InterPro" id="IPR013956">
    <property type="entry name" value="E3_ubiquit_lig_Bre1"/>
</dbReference>
<dbReference type="GO" id="GO:0061630">
    <property type="term" value="F:ubiquitin protein ligase activity"/>
    <property type="evidence" value="ECO:0007669"/>
    <property type="project" value="UniProtKB-EC"/>
</dbReference>
<dbReference type="EMBL" id="AP006502">
    <property type="protein sequence ID" value="BAM83209.1"/>
    <property type="molecule type" value="Genomic_DNA"/>
</dbReference>
<comment type="subcellular location">
    <subcellularLocation>
        <location evidence="2 14">Nucleus</location>
    </subcellularLocation>
</comment>
<dbReference type="PANTHER" id="PTHR23163">
    <property type="entry name" value="RING FINGER PROTEIN-RELATED"/>
    <property type="match status" value="1"/>
</dbReference>
<evidence type="ECO:0000256" key="13">
    <source>
        <dbReference type="PROSITE-ProRule" id="PRU00175"/>
    </source>
</evidence>
<dbReference type="Proteomes" id="UP000007014">
    <property type="component" value="Chromosome 20"/>
</dbReference>
<evidence type="ECO:0000256" key="2">
    <source>
        <dbReference type="ARBA" id="ARBA00004123"/>
    </source>
</evidence>
<evidence type="ECO:0000256" key="7">
    <source>
        <dbReference type="ARBA" id="ARBA00022771"/>
    </source>
</evidence>
<dbReference type="EC" id="2.3.2.27" evidence="14"/>
<organism evidence="18 19">
    <name type="scientific">Cyanidioschyzon merolae (strain NIES-3377 / 10D)</name>
    <name type="common">Unicellular red alga</name>
    <dbReference type="NCBI Taxonomy" id="280699"/>
    <lineage>
        <taxon>Eukaryota</taxon>
        <taxon>Rhodophyta</taxon>
        <taxon>Bangiophyceae</taxon>
        <taxon>Cyanidiales</taxon>
        <taxon>Cyanidiaceae</taxon>
        <taxon>Cyanidioschyzon</taxon>
    </lineage>
</organism>
<dbReference type="HOGENOM" id="CLU_443702_0_0_1"/>
<evidence type="ECO:0000256" key="11">
    <source>
        <dbReference type="ARBA" id="ARBA00023054"/>
    </source>
</evidence>
<dbReference type="GO" id="GO:0006325">
    <property type="term" value="P:chromatin organization"/>
    <property type="evidence" value="ECO:0007669"/>
    <property type="project" value="UniProtKB-KW"/>
</dbReference>
<evidence type="ECO:0000313" key="18">
    <source>
        <dbReference type="EMBL" id="BAM83209.1"/>
    </source>
</evidence>
<feature type="compositionally biased region" description="Low complexity" evidence="16">
    <location>
        <begin position="133"/>
        <end position="143"/>
    </location>
</feature>
<feature type="compositionally biased region" description="Low complexity" evidence="16">
    <location>
        <begin position="150"/>
        <end position="165"/>
    </location>
</feature>
<dbReference type="AlphaFoldDB" id="M1VCH3"/>
<evidence type="ECO:0000256" key="8">
    <source>
        <dbReference type="ARBA" id="ARBA00022786"/>
    </source>
</evidence>
<comment type="similarity">
    <text evidence="4 14">Belongs to the BRE1 family.</text>
</comment>
<sequence>MAKRPRPSASQEDLQERDEAIDGKLLRYQIAQLGASLQARQEELQRLQSRVETLERELAEHDVAQKPELRPEWEPLVQAAVAARKVERLEQDLEDARQQLTQQRRLLVRLECGVSVTGTSTATDQAPVPKPDSSPASEQSSAPERNDTLAGTAAAEAPSSTSAGPQQVDTKQVSVLQSQVNELETRISLLAEELAQERELARAVREQLESSAREKAELASALQVAQEQAQNPEPEVIRASATYKSMEAHLLILLRAEQKWSQDREALVRERDELLIRANQEQTVEKRELLSEIEKLKAKINEKNTETEWLKENVAKLQMMYEEKKKVAVDPVVLDETSRAVRQLQERNADLSTKLQSIRTAEAIETLSSSLTKAEASIAQLTERLIEKEATLGKVLAERLKYIQQQLTLKEQLKVEANRAEKEHELSQQISHALTAARNQVSELQSQLEKMSSEMRIVRKQADIARLGAEKSAAEAYTQRQFAESAQSQVRRLSGELAQLRGQIEQQTEALRAADEAKTRSERRVSRLEHELELLRKRNAATSASDVDWQHEMIEDMRRKLYCTVCKAQEKQVTLLRCFHMFCRDCIQTNIANRNRKCPLCGEKFGTDDVKPIFFV</sequence>
<feature type="coiled-coil region" evidence="15">
    <location>
        <begin position="279"/>
        <end position="545"/>
    </location>
</feature>
<feature type="coiled-coil region" evidence="15">
    <location>
        <begin position="30"/>
        <end position="113"/>
    </location>
</feature>
<dbReference type="SMART" id="SM00184">
    <property type="entry name" value="RING"/>
    <property type="match status" value="1"/>
</dbReference>
<keyword evidence="5 14" id="KW-0808">Transferase</keyword>
<feature type="region of interest" description="Disordered" evidence="16">
    <location>
        <begin position="118"/>
        <end position="170"/>
    </location>
</feature>
<dbReference type="UniPathway" id="UPA00143"/>
<evidence type="ECO:0000256" key="3">
    <source>
        <dbReference type="ARBA" id="ARBA00004906"/>
    </source>
</evidence>
<comment type="catalytic activity">
    <reaction evidence="1 14">
        <text>S-ubiquitinyl-[E2 ubiquitin-conjugating enzyme]-L-cysteine + [acceptor protein]-L-lysine = [E2 ubiquitin-conjugating enzyme]-L-cysteine + N(6)-ubiquitinyl-[acceptor protein]-L-lysine.</text>
        <dbReference type="EC" id="2.3.2.27"/>
    </reaction>
</comment>
<evidence type="ECO:0000256" key="4">
    <source>
        <dbReference type="ARBA" id="ARBA00005555"/>
    </source>
</evidence>
<evidence type="ECO:0000256" key="16">
    <source>
        <dbReference type="SAM" id="MobiDB-lite"/>
    </source>
</evidence>
<keyword evidence="8 14" id="KW-0833">Ubl conjugation pathway</keyword>
<dbReference type="GO" id="GO:0008270">
    <property type="term" value="F:zinc ion binding"/>
    <property type="evidence" value="ECO:0007669"/>
    <property type="project" value="UniProtKB-KW"/>
</dbReference>